<dbReference type="Gene3D" id="3.90.190.20">
    <property type="entry name" value="Mur ligase, C-terminal domain"/>
    <property type="match status" value="1"/>
</dbReference>
<proteinExistence type="predicted"/>
<dbReference type="GO" id="GO:0008360">
    <property type="term" value="P:regulation of cell shape"/>
    <property type="evidence" value="ECO:0007669"/>
    <property type="project" value="UniProtKB-KW"/>
</dbReference>
<reference evidence="12 13" key="1">
    <citation type="journal article" date="2020" name="Biotechnol. Biofuels">
        <title>New insights from the biogas microbiome by comprehensive genome-resolved metagenomics of nearly 1600 species originating from multiple anaerobic digesters.</title>
        <authorList>
            <person name="Campanaro S."/>
            <person name="Treu L."/>
            <person name="Rodriguez-R L.M."/>
            <person name="Kovalovszki A."/>
            <person name="Ziels R.M."/>
            <person name="Maus I."/>
            <person name="Zhu X."/>
            <person name="Kougias P.G."/>
            <person name="Basile A."/>
            <person name="Luo G."/>
            <person name="Schluter A."/>
            <person name="Konstantinidis K.T."/>
            <person name="Angelidaki I."/>
        </authorList>
    </citation>
    <scope>NUCLEOTIDE SEQUENCE [LARGE SCALE GENOMIC DNA]</scope>
    <source>
        <strain evidence="12">AS27yjCOA_65</strain>
    </source>
</reference>
<keyword evidence="1" id="KW-0436">Ligase</keyword>
<sequence>MPKNYFQVNRSTSLSALTAGAKIHVIGVSGVAMAQLACLLVEKGYEVSGSDTDFWEPMGGLLKRSSVKLKHGYKAENISANPDLVIIGNAIRYENPEVQEVEIKGYSYSFFPKLLSELVIKDRHSIVISGTHGKTTTTALGAFVLDSLGTNPSWFLGGEALQLESSLHVGTGSLSIVEGDEYDSAFFAKCPKFSFYRPDTLIVTSVEFDHADIYKDLESIKKEFTKLVCNMPISGRVLVCDETSLMKELVAEWRAGWRGTLLTYGCKESDYALLKCRQSDGVHIFEFRDPNGRNYTGTLRLTGNYNAQNALAIFGVCQLYGLASQEVLEAIGRFTGVKRRQEVRSSSNGIVIIEDFAHHPTAVLKTLEGIREAYPKHRIFVVFEPRSNTSRRKIFQNEYINALSHADIVAISNVVPRHNDTGVELLDVSDICATLRKQGIEADMLPDYVALKDHIISKAKVGDVIVMMSNGSFGGIIPEIVKGLKVPRGDTHFLHSA</sequence>
<dbReference type="Gene3D" id="3.40.1190.10">
    <property type="entry name" value="Mur-like, catalytic domain"/>
    <property type="match status" value="1"/>
</dbReference>
<keyword evidence="3" id="KW-0547">Nucleotide-binding</keyword>
<dbReference type="SUPFAM" id="SSF53244">
    <property type="entry name" value="MurD-like peptide ligases, peptide-binding domain"/>
    <property type="match status" value="1"/>
</dbReference>
<evidence type="ECO:0000256" key="8">
    <source>
        <dbReference type="ARBA" id="ARBA00023316"/>
    </source>
</evidence>
<accession>A0A7X9FTT5</accession>
<keyword evidence="8" id="KW-0961">Cell wall biogenesis/degradation</keyword>
<dbReference type="InterPro" id="IPR050061">
    <property type="entry name" value="MurCDEF_pg_biosynth"/>
</dbReference>
<evidence type="ECO:0000256" key="1">
    <source>
        <dbReference type="ARBA" id="ARBA00022598"/>
    </source>
</evidence>
<evidence type="ECO:0000256" key="3">
    <source>
        <dbReference type="ARBA" id="ARBA00022741"/>
    </source>
</evidence>
<dbReference type="SUPFAM" id="SSF51984">
    <property type="entry name" value="MurCD N-terminal domain"/>
    <property type="match status" value="1"/>
</dbReference>
<dbReference type="InterPro" id="IPR004101">
    <property type="entry name" value="Mur_ligase_C"/>
</dbReference>
<dbReference type="GO" id="GO:0016881">
    <property type="term" value="F:acid-amino acid ligase activity"/>
    <property type="evidence" value="ECO:0007669"/>
    <property type="project" value="InterPro"/>
</dbReference>
<dbReference type="Gene3D" id="3.40.50.720">
    <property type="entry name" value="NAD(P)-binding Rossmann-like Domain"/>
    <property type="match status" value="1"/>
</dbReference>
<dbReference type="Pfam" id="PF01225">
    <property type="entry name" value="Mur_ligase"/>
    <property type="match status" value="1"/>
</dbReference>
<keyword evidence="6" id="KW-0573">Peptidoglycan synthesis</keyword>
<dbReference type="PANTHER" id="PTHR43445">
    <property type="entry name" value="UDP-N-ACETYLMURAMATE--L-ALANINE LIGASE-RELATED"/>
    <property type="match status" value="1"/>
</dbReference>
<comment type="caution">
    <text evidence="12">The sequence shown here is derived from an EMBL/GenBank/DDBJ whole genome shotgun (WGS) entry which is preliminary data.</text>
</comment>
<dbReference type="GO" id="GO:0051301">
    <property type="term" value="P:cell division"/>
    <property type="evidence" value="ECO:0007669"/>
    <property type="project" value="UniProtKB-KW"/>
</dbReference>
<feature type="domain" description="Mur ligase C-terminal" evidence="10">
    <location>
        <begin position="339"/>
        <end position="471"/>
    </location>
</feature>
<keyword evidence="4" id="KW-0067">ATP-binding</keyword>
<keyword evidence="7" id="KW-0131">Cell cycle</keyword>
<feature type="domain" description="Mur ligase N-terminal catalytic" evidence="9">
    <location>
        <begin position="22"/>
        <end position="119"/>
    </location>
</feature>
<dbReference type="GO" id="GO:0005524">
    <property type="term" value="F:ATP binding"/>
    <property type="evidence" value="ECO:0007669"/>
    <property type="project" value="UniProtKB-KW"/>
</dbReference>
<dbReference type="Proteomes" id="UP000524246">
    <property type="component" value="Unassembled WGS sequence"/>
</dbReference>
<evidence type="ECO:0000256" key="7">
    <source>
        <dbReference type="ARBA" id="ARBA00023306"/>
    </source>
</evidence>
<dbReference type="EMBL" id="JAAZON010000525">
    <property type="protein sequence ID" value="NMC63776.1"/>
    <property type="molecule type" value="Genomic_DNA"/>
</dbReference>
<dbReference type="PANTHER" id="PTHR43445:SF5">
    <property type="entry name" value="UDP-N-ACETYLMURAMATE--L-ALANYL-GAMMA-D-GLUTAMYL-MESO-2,6-DIAMINOHEPTANDIOATE LIGASE"/>
    <property type="match status" value="1"/>
</dbReference>
<name>A0A7X9FTT5_9DELT</name>
<dbReference type="InterPro" id="IPR000713">
    <property type="entry name" value="Mur_ligase_N"/>
</dbReference>
<evidence type="ECO:0000256" key="2">
    <source>
        <dbReference type="ARBA" id="ARBA00022618"/>
    </source>
</evidence>
<evidence type="ECO:0000256" key="5">
    <source>
        <dbReference type="ARBA" id="ARBA00022960"/>
    </source>
</evidence>
<dbReference type="InterPro" id="IPR013221">
    <property type="entry name" value="Mur_ligase_cen"/>
</dbReference>
<protein>
    <recommendedName>
        <fullName evidence="14">UDP-N-acetylmuramate--L-alanine ligase</fullName>
    </recommendedName>
</protein>
<evidence type="ECO:0000259" key="10">
    <source>
        <dbReference type="Pfam" id="PF02875"/>
    </source>
</evidence>
<evidence type="ECO:0000313" key="13">
    <source>
        <dbReference type="Proteomes" id="UP000524246"/>
    </source>
</evidence>
<dbReference type="Pfam" id="PF08245">
    <property type="entry name" value="Mur_ligase_M"/>
    <property type="match status" value="1"/>
</dbReference>
<gene>
    <name evidence="12" type="ORF">GYA55_11490</name>
</gene>
<keyword evidence="5" id="KW-0133">Cell shape</keyword>
<dbReference type="InterPro" id="IPR036615">
    <property type="entry name" value="Mur_ligase_C_dom_sf"/>
</dbReference>
<keyword evidence="2" id="KW-0132">Cell division</keyword>
<evidence type="ECO:0000259" key="11">
    <source>
        <dbReference type="Pfam" id="PF08245"/>
    </source>
</evidence>
<dbReference type="SUPFAM" id="SSF53623">
    <property type="entry name" value="MurD-like peptide ligases, catalytic domain"/>
    <property type="match status" value="1"/>
</dbReference>
<dbReference type="AlphaFoldDB" id="A0A7X9FTT5"/>
<dbReference type="GO" id="GO:0071555">
    <property type="term" value="P:cell wall organization"/>
    <property type="evidence" value="ECO:0007669"/>
    <property type="project" value="UniProtKB-KW"/>
</dbReference>
<feature type="domain" description="Mur ligase central" evidence="11">
    <location>
        <begin position="128"/>
        <end position="316"/>
    </location>
</feature>
<organism evidence="12 13">
    <name type="scientific">SAR324 cluster bacterium</name>
    <dbReference type="NCBI Taxonomy" id="2024889"/>
    <lineage>
        <taxon>Bacteria</taxon>
        <taxon>Deltaproteobacteria</taxon>
        <taxon>SAR324 cluster</taxon>
    </lineage>
</organism>
<evidence type="ECO:0000259" key="9">
    <source>
        <dbReference type="Pfam" id="PF01225"/>
    </source>
</evidence>
<evidence type="ECO:0000313" key="12">
    <source>
        <dbReference type="EMBL" id="NMC63776.1"/>
    </source>
</evidence>
<evidence type="ECO:0000256" key="6">
    <source>
        <dbReference type="ARBA" id="ARBA00022984"/>
    </source>
</evidence>
<evidence type="ECO:0008006" key="14">
    <source>
        <dbReference type="Google" id="ProtNLM"/>
    </source>
</evidence>
<evidence type="ECO:0000256" key="4">
    <source>
        <dbReference type="ARBA" id="ARBA00022840"/>
    </source>
</evidence>
<dbReference type="GO" id="GO:0009252">
    <property type="term" value="P:peptidoglycan biosynthetic process"/>
    <property type="evidence" value="ECO:0007669"/>
    <property type="project" value="UniProtKB-KW"/>
</dbReference>
<dbReference type="InterPro" id="IPR036565">
    <property type="entry name" value="Mur-like_cat_sf"/>
</dbReference>
<dbReference type="Pfam" id="PF02875">
    <property type="entry name" value="Mur_ligase_C"/>
    <property type="match status" value="1"/>
</dbReference>